<keyword evidence="5 10" id="KW-0812">Transmembrane</keyword>
<dbReference type="Proteomes" id="UP000580856">
    <property type="component" value="Unassembled WGS sequence"/>
</dbReference>
<evidence type="ECO:0000256" key="7">
    <source>
        <dbReference type="ARBA" id="ARBA00023136"/>
    </source>
</evidence>
<feature type="transmembrane region" description="Helical" evidence="10">
    <location>
        <begin position="313"/>
        <end position="336"/>
    </location>
</feature>
<keyword evidence="7 9" id="KW-0472">Membrane</keyword>
<dbReference type="Pfam" id="PF03062">
    <property type="entry name" value="MBOAT"/>
    <property type="match status" value="1"/>
</dbReference>
<keyword evidence="8 9" id="KW-0012">Acyltransferase</keyword>
<evidence type="ECO:0000313" key="12">
    <source>
        <dbReference type="Proteomes" id="UP000580856"/>
    </source>
</evidence>
<keyword evidence="3 9" id="KW-1003">Cell membrane</keyword>
<feature type="transmembrane region" description="Helical" evidence="10">
    <location>
        <begin position="80"/>
        <end position="99"/>
    </location>
</feature>
<evidence type="ECO:0000256" key="4">
    <source>
        <dbReference type="ARBA" id="ARBA00022679"/>
    </source>
</evidence>
<dbReference type="InterPro" id="IPR024194">
    <property type="entry name" value="Ac/AlaTfrase_AlgI/DltB"/>
</dbReference>
<accession>A0A846QQ24</accession>
<reference evidence="11 12" key="1">
    <citation type="submission" date="2020-03" db="EMBL/GenBank/DDBJ databases">
        <title>Genomic Encyclopedia of Type Strains, Phase IV (KMG-IV): sequencing the most valuable type-strain genomes for metagenomic binning, comparative biology and taxonomic classification.</title>
        <authorList>
            <person name="Goeker M."/>
        </authorList>
    </citation>
    <scope>NUCLEOTIDE SEQUENCE [LARGE SCALE GENOMIC DNA]</scope>
    <source>
        <strain evidence="11 12">DSM 24233</strain>
    </source>
</reference>
<dbReference type="RefSeq" id="WP_167941501.1">
    <property type="nucleotide sequence ID" value="NZ_JAATJA010000002.1"/>
</dbReference>
<dbReference type="InterPro" id="IPR051085">
    <property type="entry name" value="MB_O-acyltransferase"/>
</dbReference>
<dbReference type="InterPro" id="IPR028362">
    <property type="entry name" value="AlgI"/>
</dbReference>
<dbReference type="PANTHER" id="PTHR13285:SF23">
    <property type="entry name" value="TEICHOIC ACID D-ALANYLTRANSFERASE"/>
    <property type="match status" value="1"/>
</dbReference>
<dbReference type="AlphaFoldDB" id="A0A846QQ24"/>
<dbReference type="PIRSF" id="PIRSF016636">
    <property type="entry name" value="AlgI_DltB"/>
    <property type="match status" value="1"/>
</dbReference>
<feature type="transmembrane region" description="Helical" evidence="10">
    <location>
        <begin position="6"/>
        <end position="23"/>
    </location>
</feature>
<keyword evidence="12" id="KW-1185">Reference proteome</keyword>
<comment type="subcellular location">
    <subcellularLocation>
        <location evidence="1">Cell membrane</location>
        <topology evidence="1">Multi-pass membrane protein</topology>
    </subcellularLocation>
</comment>
<dbReference type="GO" id="GO:0016746">
    <property type="term" value="F:acyltransferase activity"/>
    <property type="evidence" value="ECO:0007669"/>
    <property type="project" value="UniProtKB-KW"/>
</dbReference>
<dbReference type="PANTHER" id="PTHR13285">
    <property type="entry name" value="ACYLTRANSFERASE"/>
    <property type="match status" value="1"/>
</dbReference>
<evidence type="ECO:0000256" key="3">
    <source>
        <dbReference type="ARBA" id="ARBA00022475"/>
    </source>
</evidence>
<dbReference type="GO" id="GO:0005886">
    <property type="term" value="C:plasma membrane"/>
    <property type="evidence" value="ECO:0007669"/>
    <property type="project" value="UniProtKB-SubCell"/>
</dbReference>
<proteinExistence type="inferred from homology"/>
<feature type="transmembrane region" description="Helical" evidence="10">
    <location>
        <begin position="410"/>
        <end position="427"/>
    </location>
</feature>
<feature type="transmembrane region" description="Helical" evidence="10">
    <location>
        <begin position="439"/>
        <end position="459"/>
    </location>
</feature>
<protein>
    <submittedName>
        <fullName evidence="11">D-alanyl-lipoteichoic acid acyltransferase DltB (MBOAT superfamily)</fullName>
    </submittedName>
</protein>
<evidence type="ECO:0000256" key="2">
    <source>
        <dbReference type="ARBA" id="ARBA00010323"/>
    </source>
</evidence>
<evidence type="ECO:0000256" key="5">
    <source>
        <dbReference type="ARBA" id="ARBA00022692"/>
    </source>
</evidence>
<evidence type="ECO:0000313" key="11">
    <source>
        <dbReference type="EMBL" id="NJB68433.1"/>
    </source>
</evidence>
<keyword evidence="6 10" id="KW-1133">Transmembrane helix</keyword>
<name>A0A846QQ24_9BACT</name>
<evidence type="ECO:0000256" key="10">
    <source>
        <dbReference type="SAM" id="Phobius"/>
    </source>
</evidence>
<dbReference type="EMBL" id="JAATJA010000002">
    <property type="protein sequence ID" value="NJB68433.1"/>
    <property type="molecule type" value="Genomic_DNA"/>
</dbReference>
<dbReference type="PIRSF" id="PIRSF500217">
    <property type="entry name" value="AlgI"/>
    <property type="match status" value="1"/>
</dbReference>
<sequence length="467" mass="52021">MLFNSYIYIFCFLPLAVVGYFLACRVGHRLGVAWLAASSVAFYGWWNPAYVPLLAVSVIVNHTAGRALSRRALAARDNRWPLTCAVAFNLLLLGVFKYADFATENLNRLLSLTLPEPGIVLPLAISFFTFQQVRYVAECARGTVREDDFTEYCLFVTFFPQLIAGPIVDHREMMPQFADPAGARPNWRNVAAGAQLFAVGLFKKAAVADTFAAWATLGFDHTPSPTMAEAWAAALSYTFQLYFDFSGYTDMATGSALMLNIRLPANFDSPYRALDIRDFWRRWHITLSRFLREYLYFPLGGSRGGEVRAARNVMITFLLGGLWHGAGWTFVAWGGLHGLGVVAHRMWERAGLRLPRALGWGVTFIFVCVCWVLFRAHSLADAWRIVTAMFSGPWTGLAPSVCRTDTGAEFVWLAIAAALGGCLLLPSSTRIPETYRPTAAALAIFATVWTVAFVNLSGYSEFIYFRF</sequence>
<evidence type="ECO:0000256" key="9">
    <source>
        <dbReference type="PIRNR" id="PIRNR016636"/>
    </source>
</evidence>
<feature type="transmembrane region" description="Helical" evidence="10">
    <location>
        <begin position="357"/>
        <end position="374"/>
    </location>
</feature>
<comment type="similarity">
    <text evidence="2 9">Belongs to the membrane-bound acyltransferase family.</text>
</comment>
<keyword evidence="4 9" id="KW-0808">Transferase</keyword>
<comment type="caution">
    <text evidence="11">The sequence shown here is derived from an EMBL/GenBank/DDBJ whole genome shotgun (WGS) entry which is preliminary data.</text>
</comment>
<evidence type="ECO:0000256" key="1">
    <source>
        <dbReference type="ARBA" id="ARBA00004651"/>
    </source>
</evidence>
<organism evidence="11 12">
    <name type="scientific">Desulfobaculum xiamenense</name>
    <dbReference type="NCBI Taxonomy" id="995050"/>
    <lineage>
        <taxon>Bacteria</taxon>
        <taxon>Pseudomonadati</taxon>
        <taxon>Thermodesulfobacteriota</taxon>
        <taxon>Desulfovibrionia</taxon>
        <taxon>Desulfovibrionales</taxon>
        <taxon>Desulfovibrionaceae</taxon>
        <taxon>Desulfobaculum</taxon>
    </lineage>
</organism>
<evidence type="ECO:0000256" key="6">
    <source>
        <dbReference type="ARBA" id="ARBA00022989"/>
    </source>
</evidence>
<evidence type="ECO:0000256" key="8">
    <source>
        <dbReference type="ARBA" id="ARBA00023315"/>
    </source>
</evidence>
<dbReference type="GO" id="GO:0042121">
    <property type="term" value="P:alginic acid biosynthetic process"/>
    <property type="evidence" value="ECO:0007669"/>
    <property type="project" value="InterPro"/>
</dbReference>
<dbReference type="InterPro" id="IPR004299">
    <property type="entry name" value="MBOAT_fam"/>
</dbReference>
<feature type="transmembrane region" description="Helical" evidence="10">
    <location>
        <begin position="119"/>
        <end position="137"/>
    </location>
</feature>
<gene>
    <name evidence="11" type="ORF">GGQ74_002106</name>
</gene>